<dbReference type="Proteomes" id="UP000024635">
    <property type="component" value="Unassembled WGS sequence"/>
</dbReference>
<dbReference type="AlphaFoldDB" id="A0A016V2D4"/>
<organism evidence="1 2">
    <name type="scientific">Ancylostoma ceylanicum</name>
    <dbReference type="NCBI Taxonomy" id="53326"/>
    <lineage>
        <taxon>Eukaryota</taxon>
        <taxon>Metazoa</taxon>
        <taxon>Ecdysozoa</taxon>
        <taxon>Nematoda</taxon>
        <taxon>Chromadorea</taxon>
        <taxon>Rhabditida</taxon>
        <taxon>Rhabditina</taxon>
        <taxon>Rhabditomorpha</taxon>
        <taxon>Strongyloidea</taxon>
        <taxon>Ancylostomatidae</taxon>
        <taxon>Ancylostomatinae</taxon>
        <taxon>Ancylostoma</taxon>
    </lineage>
</organism>
<comment type="caution">
    <text evidence="1">The sequence shown here is derived from an EMBL/GenBank/DDBJ whole genome shotgun (WGS) entry which is preliminary data.</text>
</comment>
<accession>A0A016V2D4</accession>
<evidence type="ECO:0000313" key="2">
    <source>
        <dbReference type="Proteomes" id="UP000024635"/>
    </source>
</evidence>
<gene>
    <name evidence="1" type="primary">Acey_s0019.g3802</name>
    <name evidence="1" type="ORF">Y032_0019g3802</name>
</gene>
<reference evidence="2" key="1">
    <citation type="journal article" date="2015" name="Nat. Genet.">
        <title>The genome and transcriptome of the zoonotic hookworm Ancylostoma ceylanicum identify infection-specific gene families.</title>
        <authorList>
            <person name="Schwarz E.M."/>
            <person name="Hu Y."/>
            <person name="Antoshechkin I."/>
            <person name="Miller M.M."/>
            <person name="Sternberg P.W."/>
            <person name="Aroian R.V."/>
        </authorList>
    </citation>
    <scope>NUCLEOTIDE SEQUENCE</scope>
    <source>
        <strain evidence="2">HY135</strain>
    </source>
</reference>
<sequence length="118" mass="13456">MNVATHGLVCSAVQEGKHRHDMWTAQPFDILSHGHRSWSHTMSKRLKSYPSRIQLPSQTDLDIFKSNLAHGHSFNTQKNLLDMQQGSATAVKRNPSHSQAELVSQGYILNFGNFWKHY</sequence>
<keyword evidence="2" id="KW-1185">Reference proteome</keyword>
<dbReference type="EMBL" id="JARK01001355">
    <property type="protein sequence ID" value="EYC21406.1"/>
    <property type="molecule type" value="Genomic_DNA"/>
</dbReference>
<protein>
    <submittedName>
        <fullName evidence="1">Uncharacterized protein</fullName>
    </submittedName>
</protein>
<evidence type="ECO:0000313" key="1">
    <source>
        <dbReference type="EMBL" id="EYC21406.1"/>
    </source>
</evidence>
<proteinExistence type="predicted"/>
<name>A0A016V2D4_9BILA</name>